<dbReference type="Pfam" id="PF05347">
    <property type="entry name" value="Complex1_LYR"/>
    <property type="match status" value="1"/>
</dbReference>
<comment type="similarity">
    <text evidence="4">Belongs to the complex I LYR family. SDHAF1 subfamily.</text>
</comment>
<dbReference type="PROSITE" id="PS01031">
    <property type="entry name" value="SHSP"/>
    <property type="match status" value="1"/>
</dbReference>
<dbReference type="STRING" id="441960.B6QRH6"/>
<dbReference type="InterPro" id="IPR008978">
    <property type="entry name" value="HSP20-like_chaperone"/>
</dbReference>
<proteinExistence type="inferred from homology"/>
<organism evidence="9 10">
    <name type="scientific">Talaromyces marneffei (strain ATCC 18224 / CBS 334.59 / QM 7333)</name>
    <name type="common">Penicillium marneffei</name>
    <dbReference type="NCBI Taxonomy" id="441960"/>
    <lineage>
        <taxon>Eukaryota</taxon>
        <taxon>Fungi</taxon>
        <taxon>Dikarya</taxon>
        <taxon>Ascomycota</taxon>
        <taxon>Pezizomycotina</taxon>
        <taxon>Eurotiomycetes</taxon>
        <taxon>Eurotiomycetidae</taxon>
        <taxon>Eurotiales</taxon>
        <taxon>Trichocomaceae</taxon>
        <taxon>Talaromyces</taxon>
        <taxon>Talaromyces sect. Talaromyces</taxon>
    </lineage>
</organism>
<dbReference type="HOGENOM" id="CLU_547577_0_0_1"/>
<dbReference type="GO" id="GO:0005759">
    <property type="term" value="C:mitochondrial matrix"/>
    <property type="evidence" value="ECO:0007669"/>
    <property type="project" value="UniProtKB-SubCell"/>
</dbReference>
<comment type="subcellular location">
    <subcellularLocation>
        <location evidence="1">Mitochondrion matrix</location>
    </subcellularLocation>
</comment>
<dbReference type="Pfam" id="PF00011">
    <property type="entry name" value="HSP20"/>
    <property type="match status" value="1"/>
</dbReference>
<dbReference type="EMBL" id="DS995904">
    <property type="protein sequence ID" value="EEA20832.1"/>
    <property type="molecule type" value="Genomic_DNA"/>
</dbReference>
<feature type="region of interest" description="Disordered" evidence="7">
    <location>
        <begin position="369"/>
        <end position="415"/>
    </location>
</feature>
<dbReference type="CDD" id="cd06464">
    <property type="entry name" value="ACD_sHsps-like"/>
    <property type="match status" value="1"/>
</dbReference>
<evidence type="ECO:0000313" key="9">
    <source>
        <dbReference type="EMBL" id="EEA20832.1"/>
    </source>
</evidence>
<evidence type="ECO:0000256" key="5">
    <source>
        <dbReference type="PROSITE-ProRule" id="PRU00285"/>
    </source>
</evidence>
<protein>
    <submittedName>
        <fullName evidence="9">Heat shock protein, putative</fullName>
    </submittedName>
</protein>
<feature type="domain" description="SHSP" evidence="8">
    <location>
        <begin position="320"/>
        <end position="498"/>
    </location>
</feature>
<dbReference type="InterPro" id="IPR045295">
    <property type="entry name" value="Complex1_LYR_SDHAF1_LYRM8"/>
</dbReference>
<accession>B6QRH6</accession>
<dbReference type="Proteomes" id="UP000001294">
    <property type="component" value="Unassembled WGS sequence"/>
</dbReference>
<keyword evidence="3" id="KW-0143">Chaperone</keyword>
<evidence type="ECO:0000256" key="6">
    <source>
        <dbReference type="RuleBase" id="RU003616"/>
    </source>
</evidence>
<name>B6QRH6_TALMQ</name>
<dbReference type="Gene3D" id="2.60.40.790">
    <property type="match status" value="1"/>
</dbReference>
<evidence type="ECO:0000259" key="8">
    <source>
        <dbReference type="PROSITE" id="PS01031"/>
    </source>
</evidence>
<keyword evidence="10" id="KW-1185">Reference proteome</keyword>
<dbReference type="PANTHER" id="PTHR13675:SF1">
    <property type="entry name" value="SUCCINATE DEHYDROGENASE ASSEMBLY FACTOR 1, MITOCHONDRIAL"/>
    <property type="match status" value="1"/>
</dbReference>
<dbReference type="InterPro" id="IPR008011">
    <property type="entry name" value="Complex1_LYR_dom"/>
</dbReference>
<feature type="compositionally biased region" description="Low complexity" evidence="7">
    <location>
        <begin position="391"/>
        <end position="406"/>
    </location>
</feature>
<comment type="similarity">
    <text evidence="5 6">Belongs to the small heat shock protein (HSP20) family.</text>
</comment>
<sequence>MRRLEPNTPTYIEFVFGDGNDLDDSADKPHHPRLRAPVTGYMVGPTTGILFNSFHRRLLKLSGLTLSLKCELTNKLEAATIKGIYLAELDIEISAKMRRLSGLQREVLSLYRKCLREARKKPEDTRDHFRAFAQSEFRKQLDVNKKDFSTIEHLLRKGHKQLETYSSPGIRNINCQSLTCGDNDKFEDGDAKTFHKLQWVFPHSAQGLSDLRRGAGSIYSQLEKTDHVHNGLYKLEFCILYQGFLFQSSSSLFSIILTNQHNSDEMTFYTTTLSPGDFLPLFQLMDDYCDTRRATNAQSSRGKPAAAPAAPSTPATPAKRQLSSFTPKFDVREADQFYILNGELPGAQQENIEIEFTDTETMVIKGQIERNYDVTSPSSEESTHDNDDVMSVHSDSASSTHSNYHSPTVEDEDEDGVVKVKAAQSTSNVATKHQPQSEAQQPKYKYWASERSIGTFQRTFTFPTRVNQDEVKAVFKNGILSVFVPKQAIQKAKRIRVE</sequence>
<dbReference type="CDD" id="cd20268">
    <property type="entry name" value="Complex1_LYR_SDHAF1_LYRM8"/>
    <property type="match status" value="1"/>
</dbReference>
<evidence type="ECO:0000256" key="1">
    <source>
        <dbReference type="ARBA" id="ARBA00004305"/>
    </source>
</evidence>
<dbReference type="InterPro" id="IPR002068">
    <property type="entry name" value="A-crystallin/Hsp20_dom"/>
</dbReference>
<evidence type="ECO:0000256" key="4">
    <source>
        <dbReference type="ARBA" id="ARBA00025715"/>
    </source>
</evidence>
<dbReference type="PhylomeDB" id="B6QRH6"/>
<evidence type="ECO:0000256" key="3">
    <source>
        <dbReference type="ARBA" id="ARBA00023186"/>
    </source>
</evidence>
<keyword evidence="2" id="KW-0496">Mitochondrion</keyword>
<dbReference type="VEuPathDB" id="FungiDB:PMAA_046520"/>
<gene>
    <name evidence="9" type="ORF">PMAA_046520</name>
</gene>
<feature type="compositionally biased region" description="Low complexity" evidence="7">
    <location>
        <begin position="304"/>
        <end position="318"/>
    </location>
</feature>
<feature type="region of interest" description="Disordered" evidence="7">
    <location>
        <begin position="294"/>
        <end position="321"/>
    </location>
</feature>
<dbReference type="AlphaFoldDB" id="B6QRH6"/>
<dbReference type="SUPFAM" id="SSF49764">
    <property type="entry name" value="HSP20-like chaperones"/>
    <property type="match status" value="1"/>
</dbReference>
<reference evidence="10" key="1">
    <citation type="journal article" date="2015" name="Genome Announc.">
        <title>Genome sequence of the AIDS-associated pathogen Penicillium marneffei (ATCC18224) and its near taxonomic relative Talaromyces stipitatus (ATCC10500).</title>
        <authorList>
            <person name="Nierman W.C."/>
            <person name="Fedorova-Abrams N.D."/>
            <person name="Andrianopoulos A."/>
        </authorList>
    </citation>
    <scope>NUCLEOTIDE SEQUENCE [LARGE SCALE GENOMIC DNA]</scope>
    <source>
        <strain evidence="10">ATCC 18224 / CBS 334.59 / QM 7333</strain>
    </source>
</reference>
<evidence type="ECO:0000313" key="10">
    <source>
        <dbReference type="Proteomes" id="UP000001294"/>
    </source>
</evidence>
<dbReference type="OrthoDB" id="4223605at2759"/>
<evidence type="ECO:0000256" key="2">
    <source>
        <dbReference type="ARBA" id="ARBA00023128"/>
    </source>
</evidence>
<dbReference type="GO" id="GO:0034553">
    <property type="term" value="P:mitochondrial respiratory chain complex II assembly"/>
    <property type="evidence" value="ECO:0007669"/>
    <property type="project" value="InterPro"/>
</dbReference>
<evidence type="ECO:0000256" key="7">
    <source>
        <dbReference type="SAM" id="MobiDB-lite"/>
    </source>
</evidence>
<dbReference type="PANTHER" id="PTHR13675">
    <property type="entry name" value="LYR MOTIF-CONTAINING PROTEIN 2"/>
    <property type="match status" value="1"/>
</dbReference>
<keyword evidence="9" id="KW-0346">Stress response</keyword>